<dbReference type="RefSeq" id="WP_015868352.1">
    <property type="nucleotide sequence ID" value="NC_012785.1"/>
</dbReference>
<protein>
    <submittedName>
        <fullName evidence="2">Xylose isomerase domain protein TIM barrel</fullName>
    </submittedName>
</protein>
<dbReference type="STRING" id="521045.Kole_0982"/>
<reference evidence="2 3" key="2">
    <citation type="journal article" date="2011" name="J. Bacteriol.">
        <title>Genome Sequence of Kosmotoga olearia Strain TBF 19.5.1, a Thermophilic Bacterium with a Wide Growth Temperature Range, Isolated from the Troll B Oil Platform in the North Sea.</title>
        <authorList>
            <person name="Swithers K.S."/>
            <person name="Dipippo J.L."/>
            <person name="Bruce D.C."/>
            <person name="Detter C."/>
            <person name="Tapia R."/>
            <person name="Han S."/>
            <person name="Goodwin L.A."/>
            <person name="Han J."/>
            <person name="Woyke T."/>
            <person name="Pitluck S."/>
            <person name="Pennacchio L."/>
            <person name="Nolan M."/>
            <person name="Mikhailova N."/>
            <person name="Land M.L."/>
            <person name="Nesbo C.L."/>
            <person name="Gogarten J.P."/>
            <person name="Noll K.M."/>
        </authorList>
    </citation>
    <scope>NUCLEOTIDE SEQUENCE [LARGE SCALE GENOMIC DNA]</scope>
    <source>
        <strain evidence="3">ATCC BAA-1733 / DSM 21960 / TBF 19.5.1</strain>
    </source>
</reference>
<dbReference type="Gene3D" id="3.20.20.150">
    <property type="entry name" value="Divalent-metal-dependent TIM barrel enzymes"/>
    <property type="match status" value="1"/>
</dbReference>
<keyword evidence="2" id="KW-0413">Isomerase</keyword>
<sequence>MIKGIGINVDTKRINGSIARFENELAFFQSVGFDYVELPPAGLDVIYWGKIRSKQVERIKKILSRFKFRYTVHTPDPVNLKDKMDVSHREVMEATIEFAHEVGAEVIVYHLGEFYPDSEITEKEQESAEIEDLRQLADIAHKYGILIGAENLTQTMSDVNRFIELVDHPALRVVMDIGHLFLACNYFKVDFLEQIEIGLKYAVELHVHDNFGKLPSVHLRNISNNESFSFTYGIGDLHLPPGEGAIPFDEVFSLIKASQFDGVVTVEMNSKDRFEDEYAKTLKFLREKLM</sequence>
<dbReference type="HOGENOM" id="CLU_050006_0_0_0"/>
<evidence type="ECO:0000313" key="2">
    <source>
        <dbReference type="EMBL" id="ACR79690.1"/>
    </source>
</evidence>
<feature type="domain" description="Xylose isomerase-like TIM barrel" evidence="1">
    <location>
        <begin position="29"/>
        <end position="287"/>
    </location>
</feature>
<gene>
    <name evidence="2" type="ordered locus">Kole_0982</name>
</gene>
<dbReference type="PANTHER" id="PTHR12110">
    <property type="entry name" value="HYDROXYPYRUVATE ISOMERASE"/>
    <property type="match status" value="1"/>
</dbReference>
<dbReference type="GO" id="GO:0016853">
    <property type="term" value="F:isomerase activity"/>
    <property type="evidence" value="ECO:0007669"/>
    <property type="project" value="UniProtKB-KW"/>
</dbReference>
<evidence type="ECO:0000313" key="3">
    <source>
        <dbReference type="Proteomes" id="UP000002382"/>
    </source>
</evidence>
<dbReference type="InterPro" id="IPR036237">
    <property type="entry name" value="Xyl_isomerase-like_sf"/>
</dbReference>
<dbReference type="InterPro" id="IPR050312">
    <property type="entry name" value="IolE/XylAMocC-like"/>
</dbReference>
<dbReference type="EMBL" id="CP001634">
    <property type="protein sequence ID" value="ACR79690.1"/>
    <property type="molecule type" value="Genomic_DNA"/>
</dbReference>
<proteinExistence type="predicted"/>
<dbReference type="KEGG" id="kol:Kole_0982"/>
<dbReference type="OrthoDB" id="9801960at2"/>
<name>C5CH25_KOSOT</name>
<organism evidence="2 3">
    <name type="scientific">Kosmotoga olearia (strain ATCC BAA-1733 / DSM 21960 / TBF 19.5.1)</name>
    <dbReference type="NCBI Taxonomy" id="521045"/>
    <lineage>
        <taxon>Bacteria</taxon>
        <taxon>Thermotogati</taxon>
        <taxon>Thermotogota</taxon>
        <taxon>Thermotogae</taxon>
        <taxon>Kosmotogales</taxon>
        <taxon>Kosmotogaceae</taxon>
        <taxon>Kosmotoga</taxon>
    </lineage>
</organism>
<evidence type="ECO:0000259" key="1">
    <source>
        <dbReference type="Pfam" id="PF01261"/>
    </source>
</evidence>
<keyword evidence="3" id="KW-1185">Reference proteome</keyword>
<dbReference type="Pfam" id="PF01261">
    <property type="entry name" value="AP_endonuc_2"/>
    <property type="match status" value="1"/>
</dbReference>
<dbReference type="SUPFAM" id="SSF51658">
    <property type="entry name" value="Xylose isomerase-like"/>
    <property type="match status" value="1"/>
</dbReference>
<dbReference type="InterPro" id="IPR013022">
    <property type="entry name" value="Xyl_isomerase-like_TIM-brl"/>
</dbReference>
<dbReference type="PANTHER" id="PTHR12110:SF53">
    <property type="entry name" value="BLR5974 PROTEIN"/>
    <property type="match status" value="1"/>
</dbReference>
<accession>C5CH25</accession>
<dbReference type="eggNOG" id="COG1082">
    <property type="taxonomic scope" value="Bacteria"/>
</dbReference>
<dbReference type="AlphaFoldDB" id="C5CH25"/>
<reference evidence="2 3" key="1">
    <citation type="submission" date="2009-06" db="EMBL/GenBank/DDBJ databases">
        <title>Complete sequence of Thermotogales bacterium TBF 19.5.1.</title>
        <authorList>
            <consortium name="US DOE Joint Genome Institute"/>
            <person name="Lucas S."/>
            <person name="Copeland A."/>
            <person name="Lapidus A."/>
            <person name="Glavina del Rio T."/>
            <person name="Tice H."/>
            <person name="Bruce D."/>
            <person name="Goodwin L."/>
            <person name="Pitluck S."/>
            <person name="Chertkov O."/>
            <person name="Brettin T."/>
            <person name="Detter J.C."/>
            <person name="Han C."/>
            <person name="Schmutz J."/>
            <person name="Larimer F."/>
            <person name="Land M."/>
            <person name="Hauser L."/>
            <person name="Kyrpides N."/>
            <person name="Ovchinnikova G."/>
            <person name="Noll K."/>
        </authorList>
    </citation>
    <scope>NUCLEOTIDE SEQUENCE [LARGE SCALE GENOMIC DNA]</scope>
    <source>
        <strain evidence="3">ATCC BAA-1733 / DSM 21960 / TBF 19.5.1</strain>
    </source>
</reference>
<dbReference type="Proteomes" id="UP000002382">
    <property type="component" value="Chromosome"/>
</dbReference>